<comment type="caution">
    <text evidence="1">The sequence shown here is derived from an EMBL/GenBank/DDBJ whole genome shotgun (WGS) entry which is preliminary data.</text>
</comment>
<reference evidence="1 2" key="1">
    <citation type="journal article" date="2021" name="bioRxiv">
        <title>Chromosome-scale and haplotype-resolved genome assembly of a tetraploid potato cultivar.</title>
        <authorList>
            <person name="Sun H."/>
            <person name="Jiao W.-B."/>
            <person name="Krause K."/>
            <person name="Campoy J.A."/>
            <person name="Goel M."/>
            <person name="Folz-Donahue K."/>
            <person name="Kukat C."/>
            <person name="Huettel B."/>
            <person name="Schneeberger K."/>
        </authorList>
    </citation>
    <scope>NUCLEOTIDE SEQUENCE [LARGE SCALE GENOMIC DNA]</scope>
    <source>
        <strain evidence="1">SolTubOtavaFocal</strain>
        <tissue evidence="1">Leaves</tissue>
    </source>
</reference>
<protein>
    <submittedName>
        <fullName evidence="1">Uncharacterized protein</fullName>
    </submittedName>
</protein>
<accession>A0ABQ7U5I4</accession>
<evidence type="ECO:0000313" key="2">
    <source>
        <dbReference type="Proteomes" id="UP000826656"/>
    </source>
</evidence>
<organism evidence="1 2">
    <name type="scientific">Solanum tuberosum</name>
    <name type="common">Potato</name>
    <dbReference type="NCBI Taxonomy" id="4113"/>
    <lineage>
        <taxon>Eukaryota</taxon>
        <taxon>Viridiplantae</taxon>
        <taxon>Streptophyta</taxon>
        <taxon>Embryophyta</taxon>
        <taxon>Tracheophyta</taxon>
        <taxon>Spermatophyta</taxon>
        <taxon>Magnoliopsida</taxon>
        <taxon>eudicotyledons</taxon>
        <taxon>Gunneridae</taxon>
        <taxon>Pentapetalae</taxon>
        <taxon>asterids</taxon>
        <taxon>lamiids</taxon>
        <taxon>Solanales</taxon>
        <taxon>Solanaceae</taxon>
        <taxon>Solanoideae</taxon>
        <taxon>Solaneae</taxon>
        <taxon>Solanum</taxon>
    </lineage>
</organism>
<proteinExistence type="predicted"/>
<dbReference type="EMBL" id="JAIVGD010000026">
    <property type="protein sequence ID" value="KAH0741542.1"/>
    <property type="molecule type" value="Genomic_DNA"/>
</dbReference>
<sequence length="62" mass="7039">MLGGGIATLIPKTASGFKRILNGIIYAFKTHIRKRLKFVLVSDLSCYSLGMLIFHLRDHYDK</sequence>
<keyword evidence="2" id="KW-1185">Reference proteome</keyword>
<dbReference type="Proteomes" id="UP000826656">
    <property type="component" value="Unassembled WGS sequence"/>
</dbReference>
<name>A0ABQ7U5I4_SOLTU</name>
<gene>
    <name evidence="1" type="ORF">KY290_034585</name>
</gene>
<evidence type="ECO:0000313" key="1">
    <source>
        <dbReference type="EMBL" id="KAH0741542.1"/>
    </source>
</evidence>